<dbReference type="KEGG" id="bbat:Bdt_3298"/>
<organism evidence="2 3">
    <name type="scientific">Bdellovibrio bacteriovorus str. Tiberius</name>
    <dbReference type="NCBI Taxonomy" id="1069642"/>
    <lineage>
        <taxon>Bacteria</taxon>
        <taxon>Pseudomonadati</taxon>
        <taxon>Bdellovibrionota</taxon>
        <taxon>Bdellovibrionia</taxon>
        <taxon>Bdellovibrionales</taxon>
        <taxon>Pseudobdellovibrionaceae</taxon>
        <taxon>Bdellovibrio</taxon>
    </lineage>
</organism>
<dbReference type="HOGENOM" id="CLU_1773756_0_0_7"/>
<evidence type="ECO:0000256" key="1">
    <source>
        <dbReference type="SAM" id="SignalP"/>
    </source>
</evidence>
<name>K7YZ22_BDEBC</name>
<dbReference type="EMBL" id="CP002930">
    <property type="protein sequence ID" value="AFY02973.1"/>
    <property type="molecule type" value="Genomic_DNA"/>
</dbReference>
<dbReference type="STRING" id="1069642.Bdt_3298"/>
<reference evidence="2 3" key="1">
    <citation type="journal article" date="2012" name="BMC Genomics">
        <title>Genome analysis of a simultaneously predatory and prey-independent, novel Bdellovibrio bacteriovorus from the River Tiber, supports in silico predictions of both ancient and recent lateral gene transfer from diverse bacteria.</title>
        <authorList>
            <person name="Hobley L."/>
            <person name="Lerner T.R."/>
            <person name="Williams L.E."/>
            <person name="Lambert C."/>
            <person name="Till R."/>
            <person name="Milner D.S."/>
            <person name="Basford S.M."/>
            <person name="Capeness M.J."/>
            <person name="Fenton A.K."/>
            <person name="Atterbury R.J."/>
            <person name="Harris M.A."/>
            <person name="Sockett R.E."/>
        </authorList>
    </citation>
    <scope>NUCLEOTIDE SEQUENCE [LARGE SCALE GENOMIC DNA]</scope>
    <source>
        <strain evidence="2 3">Tiberius</strain>
    </source>
</reference>
<protein>
    <submittedName>
        <fullName evidence="2">Metalloproteinase domain-containing protein</fullName>
    </submittedName>
</protein>
<keyword evidence="1" id="KW-0732">Signal</keyword>
<gene>
    <name evidence="2" type="ORF">Bdt_3298</name>
</gene>
<dbReference type="AlphaFoldDB" id="K7YZ22"/>
<accession>K7YZ22</accession>
<feature type="signal peptide" evidence="1">
    <location>
        <begin position="1"/>
        <end position="20"/>
    </location>
</feature>
<evidence type="ECO:0000313" key="2">
    <source>
        <dbReference type="EMBL" id="AFY02973.1"/>
    </source>
</evidence>
<dbReference type="RefSeq" id="WP_015092384.1">
    <property type="nucleotide sequence ID" value="NC_019567.1"/>
</dbReference>
<feature type="chain" id="PRO_5003915489" evidence="1">
    <location>
        <begin position="21"/>
        <end position="146"/>
    </location>
</feature>
<evidence type="ECO:0000313" key="3">
    <source>
        <dbReference type="Proteomes" id="UP000010074"/>
    </source>
</evidence>
<proteinExistence type="predicted"/>
<dbReference type="Proteomes" id="UP000010074">
    <property type="component" value="Chromosome"/>
</dbReference>
<dbReference type="PATRIC" id="fig|1069642.3.peg.3264"/>
<sequence length="146" mass="15946">MRVSLTVLLMSFVFASQASASAFDSLNDQKLQEQALTLLEQNAGTMRMSGEVHSHEKLTDILAKVQAYNEEILTRLSEGQDLEDMKSAVSHTDTKCTIDQDGRSAVCNLLISYRPLGETNVRFYIDLDDAGNAVGISGTADITRGD</sequence>